<evidence type="ECO:0000256" key="6">
    <source>
        <dbReference type="ARBA" id="ARBA00022679"/>
    </source>
</evidence>
<evidence type="ECO:0000313" key="14">
    <source>
        <dbReference type="EMBL" id="RSH81401.1"/>
    </source>
</evidence>
<dbReference type="GO" id="GO:0005789">
    <property type="term" value="C:endoplasmic reticulum membrane"/>
    <property type="evidence" value="ECO:0007669"/>
    <property type="project" value="UniProtKB-SubCell"/>
</dbReference>
<proteinExistence type="predicted"/>
<evidence type="ECO:0000256" key="9">
    <source>
        <dbReference type="ARBA" id="ARBA00022989"/>
    </source>
</evidence>
<dbReference type="AlphaFoldDB" id="A0A427XRI5"/>
<evidence type="ECO:0000256" key="13">
    <source>
        <dbReference type="SAM" id="Phobius"/>
    </source>
</evidence>
<organism evidence="14 15">
    <name type="scientific">Saitozyma podzolica</name>
    <dbReference type="NCBI Taxonomy" id="1890683"/>
    <lineage>
        <taxon>Eukaryota</taxon>
        <taxon>Fungi</taxon>
        <taxon>Dikarya</taxon>
        <taxon>Basidiomycota</taxon>
        <taxon>Agaricomycotina</taxon>
        <taxon>Tremellomycetes</taxon>
        <taxon>Tremellales</taxon>
        <taxon>Trimorphomycetaceae</taxon>
        <taxon>Saitozyma</taxon>
    </lineage>
</organism>
<dbReference type="Proteomes" id="UP000279259">
    <property type="component" value="Unassembled WGS sequence"/>
</dbReference>
<evidence type="ECO:0000256" key="2">
    <source>
        <dbReference type="ARBA" id="ARBA00004922"/>
    </source>
</evidence>
<keyword evidence="8" id="KW-0256">Endoplasmic reticulum</keyword>
<evidence type="ECO:0000256" key="8">
    <source>
        <dbReference type="ARBA" id="ARBA00022824"/>
    </source>
</evidence>
<dbReference type="InterPro" id="IPR026051">
    <property type="entry name" value="ALG1-like"/>
</dbReference>
<keyword evidence="6 14" id="KW-0808">Transferase</keyword>
<keyword evidence="10 13" id="KW-0472">Membrane</keyword>
<keyword evidence="9 13" id="KW-1133">Transmembrane helix</keyword>
<dbReference type="Pfam" id="PF13692">
    <property type="entry name" value="Glyco_trans_1_4"/>
    <property type="match status" value="1"/>
</dbReference>
<comment type="function">
    <text evidence="11">Participates in the formation of the lipid-linked precursor oligosaccharide for N-glycosylation. Involved in assembling the dolichol-pyrophosphate-GlcNAc(2)-Man(5) intermediate on the cytoplasmic surface of the ER.</text>
</comment>
<evidence type="ECO:0000256" key="11">
    <source>
        <dbReference type="ARBA" id="ARBA00024899"/>
    </source>
</evidence>
<dbReference type="GO" id="GO:0004578">
    <property type="term" value="F:chitobiosyldiphosphodolichol beta-mannosyltransferase activity"/>
    <property type="evidence" value="ECO:0007669"/>
    <property type="project" value="UniProtKB-EC"/>
</dbReference>
<accession>A0A427XRI5</accession>
<dbReference type="EC" id="2.4.1.142" evidence="3"/>
<comment type="caution">
    <text evidence="14">The sequence shown here is derived from an EMBL/GenBank/DDBJ whole genome shotgun (WGS) entry which is preliminary data.</text>
</comment>
<reference evidence="14 15" key="1">
    <citation type="submission" date="2018-11" db="EMBL/GenBank/DDBJ databases">
        <title>Genome sequence of Saitozyma podzolica DSM 27192.</title>
        <authorList>
            <person name="Aliyu H."/>
            <person name="Gorte O."/>
            <person name="Ochsenreither K."/>
        </authorList>
    </citation>
    <scope>NUCLEOTIDE SEQUENCE [LARGE SCALE GENOMIC DNA]</scope>
    <source>
        <strain evidence="14 15">DSM 27192</strain>
    </source>
</reference>
<comment type="pathway">
    <text evidence="2">Protein modification; protein glycosylation.</text>
</comment>
<dbReference type="PANTHER" id="PTHR13036:SF0">
    <property type="entry name" value="CHITOBIOSYLDIPHOSPHODOLICHOL BETA-MANNOSYLTRANSFERASE"/>
    <property type="match status" value="1"/>
</dbReference>
<evidence type="ECO:0000256" key="4">
    <source>
        <dbReference type="ARBA" id="ARBA00015841"/>
    </source>
</evidence>
<evidence type="ECO:0000256" key="5">
    <source>
        <dbReference type="ARBA" id="ARBA00022676"/>
    </source>
</evidence>
<protein>
    <recommendedName>
        <fullName evidence="4">Chitobiosyldiphosphodolichol beta-mannosyltransferase</fullName>
        <ecNumber evidence="3">2.4.1.142</ecNumber>
    </recommendedName>
</protein>
<feature type="transmembrane region" description="Helical" evidence="13">
    <location>
        <begin position="18"/>
        <end position="39"/>
    </location>
</feature>
<dbReference type="EMBL" id="RSCD01000031">
    <property type="protein sequence ID" value="RSH81401.1"/>
    <property type="molecule type" value="Genomic_DNA"/>
</dbReference>
<evidence type="ECO:0000256" key="3">
    <source>
        <dbReference type="ARBA" id="ARBA00012611"/>
    </source>
</evidence>
<name>A0A427XRI5_9TREE</name>
<keyword evidence="5 14" id="KW-0328">Glycosyltransferase</keyword>
<dbReference type="SUPFAM" id="SSF53756">
    <property type="entry name" value="UDP-Glycosyltransferase/glycogen phosphorylase"/>
    <property type="match status" value="1"/>
</dbReference>
<gene>
    <name evidence="14" type="primary">ALG1</name>
    <name evidence="14" type="ORF">EHS25_006933</name>
</gene>
<keyword evidence="15" id="KW-1185">Reference proteome</keyword>
<feature type="region of interest" description="Disordered" evidence="12">
    <location>
        <begin position="470"/>
        <end position="489"/>
    </location>
</feature>
<feature type="compositionally biased region" description="Polar residues" evidence="12">
    <location>
        <begin position="470"/>
        <end position="481"/>
    </location>
</feature>
<evidence type="ECO:0000313" key="15">
    <source>
        <dbReference type="Proteomes" id="UP000279259"/>
    </source>
</evidence>
<evidence type="ECO:0000256" key="1">
    <source>
        <dbReference type="ARBA" id="ARBA00004389"/>
    </source>
</evidence>
<evidence type="ECO:0000256" key="10">
    <source>
        <dbReference type="ARBA" id="ARBA00023136"/>
    </source>
</evidence>
<dbReference type="OrthoDB" id="614844at2759"/>
<keyword evidence="7 13" id="KW-0812">Transmembrane</keyword>
<dbReference type="PANTHER" id="PTHR13036">
    <property type="entry name" value="BETA1,4 MANNOSYLTRANSFERASE"/>
    <property type="match status" value="1"/>
</dbReference>
<dbReference type="Gene3D" id="3.40.50.2000">
    <property type="entry name" value="Glycogen Phosphorylase B"/>
    <property type="match status" value="1"/>
</dbReference>
<evidence type="ECO:0000256" key="12">
    <source>
        <dbReference type="SAM" id="MobiDB-lite"/>
    </source>
</evidence>
<comment type="subcellular location">
    <subcellularLocation>
        <location evidence="1">Endoplasmic reticulum membrane</location>
        <topology evidence="1">Single-pass membrane protein</topology>
    </subcellularLocation>
</comment>
<sequence>MSAIFEPHKAENPIPGSLILAIFFAIVLPFFIGSMLFIAKMNSKPARKRSATVLVLGDVGRSPRIMYHAESLAKHGWETSLVGYHETDPIPSLLEIPHVHLHYLSSPPRLVSSLPWILRAPIRIAYQIVSVLHTCFFRVPVHTELLIVQNPPSIPTLALAQLVCLIAGSRLVIDWHNTGYSILSLRVGKQNPLVKVAKWFEATFGQSAYAHLFVTHALQEYLVKEWHLEGKSYVLHDRPPAHFRRTNPMSAHELFLRLTPSLQPPLPDLLLPKSDDGAYTALTHRGSNGMPELRPDRPALLVSSTSWTADEDFSLLITALDQYQAALTRGSPLPKLLVLITGKGALRGAFEKTVAARENSGAWKDVTVRCTFVAAKDYPVLLGCADLGVSLHTSSSGRDLPMKVVDMFGCGVPVLAKSFPCIGELVKEGKNGMVFDNGAQLGEQLTDVLPNFSSSPKLDQLRSFFVALEQTSPGGHSTPRSRTGAADAGDDDAWTTWDDNWDRVVYRGVLGIRP</sequence>
<evidence type="ECO:0000256" key="7">
    <source>
        <dbReference type="ARBA" id="ARBA00022692"/>
    </source>
</evidence>
<dbReference type="STRING" id="1890683.A0A427XRI5"/>